<dbReference type="Gene3D" id="2.20.130.20">
    <property type="match status" value="1"/>
</dbReference>
<dbReference type="OrthoDB" id="9998011at2759"/>
<reference evidence="5" key="1">
    <citation type="submission" date="2014-09" db="EMBL/GenBank/DDBJ databases">
        <authorList>
            <person name="Martin A.A."/>
        </authorList>
    </citation>
    <scope>NUCLEOTIDE SEQUENCE</scope>
    <source>
        <strain evidence="5">ED321</strain>
    </source>
</reference>
<dbReference type="PANTHER" id="PTHR11412:SF136">
    <property type="entry name" value="CD109 ANTIGEN"/>
    <property type="match status" value="1"/>
</dbReference>
<organism evidence="4">
    <name type="scientific">Strongyloides ratti</name>
    <name type="common">Parasitic roundworm</name>
    <dbReference type="NCBI Taxonomy" id="34506"/>
    <lineage>
        <taxon>Eukaryota</taxon>
        <taxon>Metazoa</taxon>
        <taxon>Ecdysozoa</taxon>
        <taxon>Nematoda</taxon>
        <taxon>Chromadorea</taxon>
        <taxon>Rhabditida</taxon>
        <taxon>Tylenchina</taxon>
        <taxon>Panagrolaimomorpha</taxon>
        <taxon>Strongyloidoidea</taxon>
        <taxon>Strongyloididae</taxon>
        <taxon>Strongyloides</taxon>
    </lineage>
</organism>
<evidence type="ECO:0000256" key="1">
    <source>
        <dbReference type="ARBA" id="ARBA00022729"/>
    </source>
</evidence>
<protein>
    <submittedName>
        <fullName evidence="4 6">Alpha-2-macroglobulin domain-containing protein</fullName>
    </submittedName>
</protein>
<dbReference type="SMART" id="SM01360">
    <property type="entry name" value="A2M"/>
    <property type="match status" value="1"/>
</dbReference>
<dbReference type="RefSeq" id="XP_024501662.1">
    <property type="nucleotide sequence ID" value="XM_024647601.1"/>
</dbReference>
<proteinExistence type="predicted"/>
<keyword evidence="1" id="KW-0732">Signal</keyword>
<gene>
    <name evidence="4 6 7" type="ORF">SRAE_1000073300</name>
</gene>
<evidence type="ECO:0000313" key="5">
    <source>
        <dbReference type="Proteomes" id="UP000035682"/>
    </source>
</evidence>
<reference evidence="4" key="2">
    <citation type="submission" date="2014-09" db="EMBL/GenBank/DDBJ databases">
        <authorList>
            <person name="Aslett A.Martin."/>
        </authorList>
    </citation>
    <scope>NUCLEOTIDE SEQUENCE</scope>
    <source>
        <strain evidence="4">ED321 Heterogonic</strain>
    </source>
</reference>
<dbReference type="WormBase" id="SRAE_1000073300">
    <property type="protein sequence ID" value="SRP10449"/>
    <property type="gene ID" value="WBGene00257330"/>
</dbReference>
<feature type="domain" description="Alpha-2-macroglobulin" evidence="3">
    <location>
        <begin position="452"/>
        <end position="544"/>
    </location>
</feature>
<dbReference type="CTD" id="36374825"/>
<keyword evidence="5" id="KW-1185">Reference proteome</keyword>
<dbReference type="InterPro" id="IPR050473">
    <property type="entry name" value="A2M/Complement_sys"/>
</dbReference>
<evidence type="ECO:0000256" key="2">
    <source>
        <dbReference type="ARBA" id="ARBA00022966"/>
    </source>
</evidence>
<evidence type="ECO:0000313" key="6">
    <source>
        <dbReference type="WBParaSite" id="SRAE_1000073300.1"/>
    </source>
</evidence>
<dbReference type="GO" id="GO:0004866">
    <property type="term" value="F:endopeptidase inhibitor activity"/>
    <property type="evidence" value="ECO:0007669"/>
    <property type="project" value="InterPro"/>
</dbReference>
<dbReference type="EMBL" id="LN609528">
    <property type="protein sequence ID" value="CEF62460.1"/>
    <property type="molecule type" value="Genomic_DNA"/>
</dbReference>
<dbReference type="Proteomes" id="UP000035682">
    <property type="component" value="Unplaced"/>
</dbReference>
<dbReference type="InterPro" id="IPR001599">
    <property type="entry name" value="Macroglobln_a2"/>
</dbReference>
<evidence type="ECO:0000313" key="7">
    <source>
        <dbReference type="WormBase" id="SRAE_1000073300"/>
    </source>
</evidence>
<dbReference type="WBParaSite" id="SRAE_1000073300.1">
    <property type="protein sequence ID" value="SRAE_1000073300.1"/>
    <property type="gene ID" value="WBGene00257330"/>
</dbReference>
<evidence type="ECO:0000259" key="3">
    <source>
        <dbReference type="SMART" id="SM01360"/>
    </source>
</evidence>
<dbReference type="STRING" id="34506.A0A090KY64"/>
<dbReference type="GeneID" id="36374825"/>
<name>A0A090KY64_STRRB</name>
<evidence type="ECO:0000313" key="4">
    <source>
        <dbReference type="EMBL" id="CEF62460.1"/>
    </source>
</evidence>
<sequence>MSIGKYHFFVINGIKTNKVNLKSIADSCEKGRHGKSIQLKGIFTELSSGNYIEKIFTVDLMKKNFDIILLKPFVTKKSERLYFILKNGNPLYYTGQVNISVICFNEKIFNTITINSFNTEYSNKSYINLQNIEKCEMLLVEGRSAKMQSIIKILVPVLNNNEIIKSFSLTSIFQLEENVEFDIESDENNLNYIIMNQHNRIVVFGLVKDKKINVKITSDMVGTNYLIVISTTNTNIIDIILFIGNNLCQNTNYSIYLKKKILSFNDTFEGNIIGPNNGLALLKVYDKRLKFFENQNDNTNVYWNLEKLLDMDEKFFYKNILNLLMQEMEGDIIRHLKPVNKLFNKISNVCKNVINIDTFYSYNNLNKFGNSSCWISNKCVEIINEVINERNKGKYDVRYSSIYLMVKQKPSHQKMDNSLLSKSNKNILKDNENDEFDKKFINSEIRDYFPEVWIFEDFILDENGHASFIYTPPDSITSWIVDGDFWKPSTTYTCPIIQTQEIEYKKDFFIEINLPPTIKALEVIDITVTVHSLSDTTFNNLYICMDKGTTNSCQNRGRDGSLADNSHFSLKSNTINKVATKKFEVIFFEENNNEIISFSLRRHIEDDITLACESNEIYDIVKKSIVILPDIRMSFKSTFFIINPSKKSELFNETNELVKDKNFLLIETRDNITNELITNVTIIPSKDEVVGNLIVTLSEPRIYHMSDNNIVRRKRYTLSKYSDSHIYWIMSDLSYIFYKKLKNDFITEFIIKENLPKELYTNNDYSNELWSILINLKKYIVECNKYHFFADTIDNANKLKECQIEDAIKDDNIWITMLNTMMICDSYKYDKNQNNDDELFFNIKKLMNYLKISMEKVNVIKNTISLPFNIDEGDKQFFLYGIYLHVLNSCRLYNTTKIENEINKISTQFEDRDKEDILSTLFYISSSKREKDLRRIFAWNDILFCFNDNFKKLPWIQEVSEECKLMFKGSHKYITNPDTNMLINLLALFAITNNFSIPTNYPSVSTSELQDYTLMSRNKRSETNLANEIFLEQESYKYVIFDMQKRNYNNNKNKNLNMIIECIPSCHSITEEEYISDGRSKVIHIPSQTKTILFKSKGNGKKVVLVEGNMLTKINALKNDYPLKIEVKMFSQENDLTHIITIKNLKKQKLDMIQFEHGLYNAGYELILNNEGGYVKFENNNNIKYKTKPYRTDNSVVFLIGPIPIDKDTLSYNLTQRAIKAEANDIKLMGVKIILRHPTKGILGKIIVDNRTGFLKNKGDKKEKDSDIEYLCLPNTKKCFCGEGTSTDICKMEMTDRIKRSFNKDLIDTKKFVLVASVIDISVVEEYKDYRNFTMKLKVQSNRISFSNIFNIFIRITNNSNVKCMSISNNDVILLTGNVESAKNHQSIYHMSGGDVLVKLKETEIISNLIGKIVFSDS</sequence>
<dbReference type="Pfam" id="PF00207">
    <property type="entry name" value="A2M"/>
    <property type="match status" value="1"/>
</dbReference>
<keyword evidence="2" id="KW-0882">Thioester bond</keyword>
<dbReference type="PANTHER" id="PTHR11412">
    <property type="entry name" value="MACROGLOBULIN / COMPLEMENT"/>
    <property type="match status" value="1"/>
</dbReference>
<accession>A0A090KY64</accession>
<reference evidence="6" key="3">
    <citation type="submission" date="2020-12" db="UniProtKB">
        <authorList>
            <consortium name="WormBaseParasite"/>
        </authorList>
    </citation>
    <scope>IDENTIFICATION</scope>
</reference>